<evidence type="ECO:0000256" key="1">
    <source>
        <dbReference type="SAM" id="Phobius"/>
    </source>
</evidence>
<reference evidence="3" key="1">
    <citation type="journal article" date="2020" name="mSystems">
        <title>Genome- and Community-Level Interaction Insights into Carbon Utilization and Element Cycling Functions of Hydrothermarchaeota in Hydrothermal Sediment.</title>
        <authorList>
            <person name="Zhou Z."/>
            <person name="Liu Y."/>
            <person name="Xu W."/>
            <person name="Pan J."/>
            <person name="Luo Z.H."/>
            <person name="Li M."/>
        </authorList>
    </citation>
    <scope>NUCLEOTIDE SEQUENCE [LARGE SCALE GENOMIC DNA]</scope>
    <source>
        <strain evidence="2">SpSt-629</strain>
        <strain evidence="3">SpSt-688</strain>
    </source>
</reference>
<protein>
    <submittedName>
        <fullName evidence="3">Ligand-binding protein SH3</fullName>
    </submittedName>
</protein>
<name>A0A7J3MYL2_9CREN</name>
<dbReference type="Pfam" id="PF06695">
    <property type="entry name" value="Sm_multidrug_ex"/>
    <property type="match status" value="1"/>
</dbReference>
<accession>A0A7J3MYL2</accession>
<organism evidence="3">
    <name type="scientific">Ignisphaera aggregans</name>
    <dbReference type="NCBI Taxonomy" id="334771"/>
    <lineage>
        <taxon>Archaea</taxon>
        <taxon>Thermoproteota</taxon>
        <taxon>Thermoprotei</taxon>
        <taxon>Desulfurococcales</taxon>
        <taxon>Desulfurococcaceae</taxon>
        <taxon>Ignisphaera</taxon>
    </lineage>
</organism>
<gene>
    <name evidence="2" type="ORF">ENT99_01550</name>
    <name evidence="3" type="ORF">ENU64_04280</name>
</gene>
<dbReference type="PANTHER" id="PTHR36007">
    <property type="entry name" value="TRANSPORT PROTEIN-RELATED"/>
    <property type="match status" value="1"/>
</dbReference>
<feature type="transmembrane region" description="Helical" evidence="1">
    <location>
        <begin position="151"/>
        <end position="174"/>
    </location>
</feature>
<evidence type="ECO:0000313" key="3">
    <source>
        <dbReference type="EMBL" id="HGT98628.1"/>
    </source>
</evidence>
<dbReference type="PANTHER" id="PTHR36007:SF2">
    <property type="entry name" value="TRANSPORT PROTEIN-RELATED"/>
    <property type="match status" value="1"/>
</dbReference>
<keyword evidence="1" id="KW-0472">Membrane</keyword>
<sequence length="184" mass="20558">MNVLHLLGLAKLMVSIDSSTLIHYSLVFITSFLPIAEVRGGIPLALYYFYNDSSRLVGGIAVAIVANLLIAPFVLYILRYIDSFIRHSRIVPETVRKIYLWILKHSENRGRKIKRYDIPALATFVAIPFPVTGAWTGSLIAFLIGMDRKRALIAIEVGVLIASLIVLSICLLGLEVLKRIFFIS</sequence>
<feature type="transmembrane region" description="Helical" evidence="1">
    <location>
        <begin position="56"/>
        <end position="78"/>
    </location>
</feature>
<keyword evidence="1" id="KW-1133">Transmembrane helix</keyword>
<dbReference type="EMBL" id="DTAU01000034">
    <property type="protein sequence ID" value="HFQ78375.1"/>
    <property type="molecule type" value="Genomic_DNA"/>
</dbReference>
<feature type="transmembrane region" description="Helical" evidence="1">
    <location>
        <begin position="21"/>
        <end position="50"/>
    </location>
</feature>
<comment type="caution">
    <text evidence="3">The sequence shown here is derived from an EMBL/GenBank/DDBJ whole genome shotgun (WGS) entry which is preliminary data.</text>
</comment>
<keyword evidence="1" id="KW-0812">Transmembrane</keyword>
<dbReference type="AlphaFoldDB" id="A0A7J3MYL2"/>
<dbReference type="EMBL" id="DTDH01000131">
    <property type="protein sequence ID" value="HGT98628.1"/>
    <property type="molecule type" value="Genomic_DNA"/>
</dbReference>
<feature type="transmembrane region" description="Helical" evidence="1">
    <location>
        <begin position="118"/>
        <end position="145"/>
    </location>
</feature>
<evidence type="ECO:0000313" key="2">
    <source>
        <dbReference type="EMBL" id="HFQ78375.1"/>
    </source>
</evidence>
<proteinExistence type="predicted"/>
<dbReference type="InterPro" id="IPR009577">
    <property type="entry name" value="Sm_multidrug_ex"/>
</dbReference>